<feature type="chain" id="PRO_5045354344" description="Seminal fluid protein" evidence="5">
    <location>
        <begin position="17"/>
        <end position="240"/>
    </location>
</feature>
<dbReference type="SUPFAM" id="SSF51445">
    <property type="entry name" value="(Trans)glycosidases"/>
    <property type="match status" value="1"/>
</dbReference>
<evidence type="ECO:0000256" key="4">
    <source>
        <dbReference type="RuleBase" id="RU003690"/>
    </source>
</evidence>
<comment type="similarity">
    <text evidence="1 4">Belongs to the glycosyl hydrolase 1 family.</text>
</comment>
<evidence type="ECO:0000256" key="3">
    <source>
        <dbReference type="ARBA" id="ARBA00023295"/>
    </source>
</evidence>
<keyword evidence="5" id="KW-0732">Signal</keyword>
<keyword evidence="3" id="KW-0326">Glycosidase</keyword>
<evidence type="ECO:0000256" key="2">
    <source>
        <dbReference type="ARBA" id="ARBA00022801"/>
    </source>
</evidence>
<dbReference type="InterPro" id="IPR001360">
    <property type="entry name" value="Glyco_hydro_1"/>
</dbReference>
<dbReference type="InterPro" id="IPR017853">
    <property type="entry name" value="GH"/>
</dbReference>
<dbReference type="Gene3D" id="3.20.20.80">
    <property type="entry name" value="Glycosidases"/>
    <property type="match status" value="1"/>
</dbReference>
<gene>
    <name evidence="6" type="ORF">CHILSU_LOCUS9441</name>
</gene>
<evidence type="ECO:0000313" key="6">
    <source>
        <dbReference type="EMBL" id="CAH0406070.1"/>
    </source>
</evidence>
<dbReference type="Proteomes" id="UP001153292">
    <property type="component" value="Chromosome 5"/>
</dbReference>
<keyword evidence="2" id="KW-0378">Hydrolase</keyword>
<dbReference type="Pfam" id="PF00232">
    <property type="entry name" value="Glyco_hydro_1"/>
    <property type="match status" value="1"/>
</dbReference>
<feature type="signal peptide" evidence="5">
    <location>
        <begin position="1"/>
        <end position="16"/>
    </location>
</feature>
<sequence>MKLVVIFWLFLVSCHGESVRQARKFPDDFWFGAAIAAYQVEGRSNANGKGENSWDYITHNNPEYTIDFANGDIAADTYNNYKRDVEMMGELGLDAYRCSLSWSRILPQGFTNKVNEAGIAFYNKDIDEMLKYNIQTLVTLYHWDLPQPLQELGGFANPLFSEWFEDYARVAFKRLGDRVKFWITFNEPREICYEGYGADTKAPVVNATGVGTYICSKNLLIGHAKAYHAYANDFKPTQNG</sequence>
<proteinExistence type="inferred from homology"/>
<organism evidence="6 7">
    <name type="scientific">Chilo suppressalis</name>
    <name type="common">Asiatic rice borer moth</name>
    <dbReference type="NCBI Taxonomy" id="168631"/>
    <lineage>
        <taxon>Eukaryota</taxon>
        <taxon>Metazoa</taxon>
        <taxon>Ecdysozoa</taxon>
        <taxon>Arthropoda</taxon>
        <taxon>Hexapoda</taxon>
        <taxon>Insecta</taxon>
        <taxon>Pterygota</taxon>
        <taxon>Neoptera</taxon>
        <taxon>Endopterygota</taxon>
        <taxon>Lepidoptera</taxon>
        <taxon>Glossata</taxon>
        <taxon>Ditrysia</taxon>
        <taxon>Pyraloidea</taxon>
        <taxon>Crambidae</taxon>
        <taxon>Crambinae</taxon>
        <taxon>Chilo</taxon>
    </lineage>
</organism>
<name>A0ABN8B8W4_CHISP</name>
<evidence type="ECO:0008006" key="8">
    <source>
        <dbReference type="Google" id="ProtNLM"/>
    </source>
</evidence>
<evidence type="ECO:0000256" key="1">
    <source>
        <dbReference type="ARBA" id="ARBA00010838"/>
    </source>
</evidence>
<reference evidence="6" key="1">
    <citation type="submission" date="2021-12" db="EMBL/GenBank/DDBJ databases">
        <authorList>
            <person name="King R."/>
        </authorList>
    </citation>
    <scope>NUCLEOTIDE SEQUENCE</scope>
</reference>
<evidence type="ECO:0000256" key="5">
    <source>
        <dbReference type="SAM" id="SignalP"/>
    </source>
</evidence>
<dbReference type="PANTHER" id="PTHR10353:SF36">
    <property type="entry name" value="LP05116P"/>
    <property type="match status" value="1"/>
</dbReference>
<keyword evidence="7" id="KW-1185">Reference proteome</keyword>
<protein>
    <recommendedName>
        <fullName evidence="8">Seminal fluid protein</fullName>
    </recommendedName>
</protein>
<dbReference type="EMBL" id="OU963898">
    <property type="protein sequence ID" value="CAH0406070.1"/>
    <property type="molecule type" value="Genomic_DNA"/>
</dbReference>
<evidence type="ECO:0000313" key="7">
    <source>
        <dbReference type="Proteomes" id="UP001153292"/>
    </source>
</evidence>
<dbReference type="PANTHER" id="PTHR10353">
    <property type="entry name" value="GLYCOSYL HYDROLASE"/>
    <property type="match status" value="1"/>
</dbReference>
<accession>A0ABN8B8W4</accession>